<dbReference type="Pfam" id="PF08881">
    <property type="entry name" value="CVNH"/>
    <property type="match status" value="1"/>
</dbReference>
<dbReference type="STRING" id="933388.S7Z626"/>
<keyword evidence="4" id="KW-1185">Reference proteome</keyword>
<reference evidence="3 4" key="1">
    <citation type="journal article" date="2013" name="PLoS ONE">
        <title>Genomic and secretomic analyses reveal unique features of the lignocellulolytic enzyme system of Penicillium decumbens.</title>
        <authorList>
            <person name="Liu G."/>
            <person name="Zhang L."/>
            <person name="Wei X."/>
            <person name="Zou G."/>
            <person name="Qin Y."/>
            <person name="Ma L."/>
            <person name="Li J."/>
            <person name="Zheng H."/>
            <person name="Wang S."/>
            <person name="Wang C."/>
            <person name="Xun L."/>
            <person name="Zhao G.-P."/>
            <person name="Zhou Z."/>
            <person name="Qu Y."/>
        </authorList>
    </citation>
    <scope>NUCLEOTIDE SEQUENCE [LARGE SCALE GENOMIC DNA]</scope>
    <source>
        <strain evidence="4">114-2 / CGMCC 5302</strain>
    </source>
</reference>
<name>S7Z626_PENO1</name>
<dbReference type="OrthoDB" id="2441380at2759"/>
<dbReference type="InterPro" id="IPR011058">
    <property type="entry name" value="Cyanovirin-N"/>
</dbReference>
<gene>
    <name evidence="3" type="ORF">PDE_00513</name>
</gene>
<evidence type="ECO:0000256" key="1">
    <source>
        <dbReference type="SAM" id="MobiDB-lite"/>
    </source>
</evidence>
<proteinExistence type="predicted"/>
<feature type="domain" description="Cyanovirin-N" evidence="2">
    <location>
        <begin position="100"/>
        <end position="143"/>
    </location>
</feature>
<dbReference type="HOGENOM" id="CLU_1579061_0_0_1"/>
<dbReference type="Proteomes" id="UP000019376">
    <property type="component" value="Unassembled WGS sequence"/>
</dbReference>
<protein>
    <recommendedName>
        <fullName evidence="2">Cyanovirin-N domain-containing protein</fullName>
    </recommendedName>
</protein>
<evidence type="ECO:0000313" key="4">
    <source>
        <dbReference type="Proteomes" id="UP000019376"/>
    </source>
</evidence>
<dbReference type="InterPro" id="IPR036673">
    <property type="entry name" value="Cyanovirin-N_sf"/>
</dbReference>
<dbReference type="Gene3D" id="2.30.60.10">
    <property type="entry name" value="Cyanovirin-N"/>
    <property type="match status" value="1"/>
</dbReference>
<evidence type="ECO:0000313" key="3">
    <source>
        <dbReference type="EMBL" id="EPS25579.1"/>
    </source>
</evidence>
<dbReference type="AlphaFoldDB" id="S7Z626"/>
<accession>S7Z626</accession>
<feature type="region of interest" description="Disordered" evidence="1">
    <location>
        <begin position="1"/>
        <end position="35"/>
    </location>
</feature>
<sequence>MTARQSIGSHTGVLVGRAPPFRCHSETRGESGFENSHIKTRTGRAVSPVPYFCTLTKERDTHTQREREREESIFFFISHKHPPSLSYFLLVTHIDNNMGFHKSSMNIKLKDSHVLTAYCARPTGEARYSELDLNEFLGVRKGKSESLHHSPYSISSLEDKTQAAITLLS</sequence>
<evidence type="ECO:0000259" key="2">
    <source>
        <dbReference type="Pfam" id="PF08881"/>
    </source>
</evidence>
<organism evidence="3 4">
    <name type="scientific">Penicillium oxalicum (strain 114-2 / CGMCC 5302)</name>
    <name type="common">Penicillium decumbens</name>
    <dbReference type="NCBI Taxonomy" id="933388"/>
    <lineage>
        <taxon>Eukaryota</taxon>
        <taxon>Fungi</taxon>
        <taxon>Dikarya</taxon>
        <taxon>Ascomycota</taxon>
        <taxon>Pezizomycotina</taxon>
        <taxon>Eurotiomycetes</taxon>
        <taxon>Eurotiomycetidae</taxon>
        <taxon>Eurotiales</taxon>
        <taxon>Aspergillaceae</taxon>
        <taxon>Penicillium</taxon>
    </lineage>
</organism>
<dbReference type="EMBL" id="KB644408">
    <property type="protein sequence ID" value="EPS25579.1"/>
    <property type="molecule type" value="Genomic_DNA"/>
</dbReference>
<dbReference type="SUPFAM" id="SSF51322">
    <property type="entry name" value="Cyanovirin-N"/>
    <property type="match status" value="1"/>
</dbReference>